<proteinExistence type="predicted"/>
<evidence type="ECO:0000313" key="1">
    <source>
        <dbReference type="EMBL" id="RID84210.1"/>
    </source>
</evidence>
<gene>
    <name evidence="1" type="ORF">D1970_13940</name>
</gene>
<keyword evidence="2" id="KW-1185">Reference proteome</keyword>
<accession>A0A398B8H4</accession>
<sequence length="64" mass="7448">MNIHELTLKFAETRDYSPGNMNELLDFAKMAYVHNEINILDYRNLVRELEIKGASTPDDMKQSC</sequence>
<organism evidence="1 2">
    <name type="scientific">Mesobacillus zeae</name>
    <dbReference type="NCBI Taxonomy" id="1917180"/>
    <lineage>
        <taxon>Bacteria</taxon>
        <taxon>Bacillati</taxon>
        <taxon>Bacillota</taxon>
        <taxon>Bacilli</taxon>
        <taxon>Bacillales</taxon>
        <taxon>Bacillaceae</taxon>
        <taxon>Mesobacillus</taxon>
    </lineage>
</organism>
<evidence type="ECO:0008006" key="3">
    <source>
        <dbReference type="Google" id="ProtNLM"/>
    </source>
</evidence>
<dbReference type="Proteomes" id="UP000265816">
    <property type="component" value="Unassembled WGS sequence"/>
</dbReference>
<comment type="caution">
    <text evidence="1">The sequence shown here is derived from an EMBL/GenBank/DDBJ whole genome shotgun (WGS) entry which is preliminary data.</text>
</comment>
<dbReference type="InterPro" id="IPR025553">
    <property type="entry name" value="YppF"/>
</dbReference>
<dbReference type="EMBL" id="QWVT01000023">
    <property type="protein sequence ID" value="RID84210.1"/>
    <property type="molecule type" value="Genomic_DNA"/>
</dbReference>
<dbReference type="RefSeq" id="WP_119113479.1">
    <property type="nucleotide sequence ID" value="NZ_CBCSEO010000010.1"/>
</dbReference>
<protein>
    <recommendedName>
        <fullName evidence="3">YppF-like protein</fullName>
    </recommendedName>
</protein>
<dbReference type="AlphaFoldDB" id="A0A398B8H4"/>
<dbReference type="Pfam" id="PF14178">
    <property type="entry name" value="YppF"/>
    <property type="match status" value="1"/>
</dbReference>
<evidence type="ECO:0000313" key="2">
    <source>
        <dbReference type="Proteomes" id="UP000265816"/>
    </source>
</evidence>
<reference evidence="1 2" key="1">
    <citation type="submission" date="2018-08" db="EMBL/GenBank/DDBJ databases">
        <title>Bacillus jemisoniae sp. nov., Bacillus chryseoplanitiae sp. nov., Bacillus resnikiae sp. nov., and Bacillus frankliniae sp. nov., isolated from Viking spacecraft and associated surfaces.</title>
        <authorList>
            <person name="Seuylemezian A."/>
            <person name="Vaishampayan P."/>
        </authorList>
    </citation>
    <scope>NUCLEOTIDE SEQUENCE [LARGE SCALE GENOMIC DNA]</scope>
    <source>
        <strain evidence="1 2">JJ-247</strain>
    </source>
</reference>
<dbReference type="OrthoDB" id="2680239at2"/>
<name>A0A398B8H4_9BACI</name>